<comment type="caution">
    <text evidence="1">The sequence shown here is derived from an EMBL/GenBank/DDBJ whole genome shotgun (WGS) entry which is preliminary data.</text>
</comment>
<evidence type="ECO:0000313" key="1">
    <source>
        <dbReference type="EMBL" id="MCI4683119.1"/>
    </source>
</evidence>
<organism evidence="1 2">
    <name type="scientific">Candidatus Rhodoblastus alkanivorans</name>
    <dbReference type="NCBI Taxonomy" id="2954117"/>
    <lineage>
        <taxon>Bacteria</taxon>
        <taxon>Pseudomonadati</taxon>
        <taxon>Pseudomonadota</taxon>
        <taxon>Alphaproteobacteria</taxon>
        <taxon>Hyphomicrobiales</taxon>
        <taxon>Rhodoblastaceae</taxon>
        <taxon>Rhodoblastus</taxon>
    </lineage>
</organism>
<keyword evidence="2" id="KW-1185">Reference proteome</keyword>
<dbReference type="Proteomes" id="UP001139104">
    <property type="component" value="Unassembled WGS sequence"/>
</dbReference>
<evidence type="ECO:0000313" key="2">
    <source>
        <dbReference type="Proteomes" id="UP001139104"/>
    </source>
</evidence>
<name>A0ABS9Z657_9HYPH</name>
<dbReference type="RefSeq" id="WP_243067088.1">
    <property type="nucleotide sequence ID" value="NZ_JAIVFK010000043.1"/>
</dbReference>
<gene>
    <name evidence="1" type="ORF">K2U94_10125</name>
</gene>
<protein>
    <submittedName>
        <fullName evidence="1">Uncharacterized protein</fullName>
    </submittedName>
</protein>
<accession>A0ABS9Z657</accession>
<proteinExistence type="predicted"/>
<sequence>MQSGSLRLFAAAAAILTTLLLEPSWAASRPEIWFAPAPGHTDPASGNSAGVSDYQKLFDPNADWRRAASNVRLFQFGVNYTRKASDDNFRQAIAFLKQHHIALAIGIGLLPSAAPCPHLEGFDTDQLRIARHIESLGGQIDYVVADAPLLGGYESSPKPGCNQPIDVLARRAAETAKAIRSVFPNVKFVDVEAVSNFKDPNTAKLISDWHAAFASAFGEPFAAFEFDVNWHSLWQARVRSVFAQMRRDHMPVGVICDGSQEDGADAAWLASAQAHCSEFPQAVGSQPDIVIFQSWFPHPTRALPESDPTSFTHLILDYAAHQHH</sequence>
<reference evidence="1" key="1">
    <citation type="journal article" date="2022" name="ISME J.">
        <title>Identification of active gaseous-alkane degraders at natural gas seeps.</title>
        <authorList>
            <person name="Farhan Ul Haque M."/>
            <person name="Hernandez M."/>
            <person name="Crombie A.T."/>
            <person name="Murrell J.C."/>
        </authorList>
    </citation>
    <scope>NUCLEOTIDE SEQUENCE</scope>
    <source>
        <strain evidence="1">PC2</strain>
    </source>
</reference>
<dbReference type="EMBL" id="JAIVFP010000001">
    <property type="protein sequence ID" value="MCI4683119.1"/>
    <property type="molecule type" value="Genomic_DNA"/>
</dbReference>